<dbReference type="Pfam" id="PF13637">
    <property type="entry name" value="Ank_4"/>
    <property type="match status" value="1"/>
</dbReference>
<feature type="compositionally biased region" description="Basic and acidic residues" evidence="2">
    <location>
        <begin position="773"/>
        <end position="783"/>
    </location>
</feature>
<dbReference type="InterPro" id="IPR002110">
    <property type="entry name" value="Ankyrin_rpt"/>
</dbReference>
<dbReference type="InterPro" id="IPR036770">
    <property type="entry name" value="Ankyrin_rpt-contain_sf"/>
</dbReference>
<feature type="region of interest" description="Disordered" evidence="2">
    <location>
        <begin position="674"/>
        <end position="724"/>
    </location>
</feature>
<feature type="compositionally biased region" description="Low complexity" evidence="2">
    <location>
        <begin position="1039"/>
        <end position="1059"/>
    </location>
</feature>
<dbReference type="Pfam" id="PF13857">
    <property type="entry name" value="Ank_5"/>
    <property type="match status" value="1"/>
</dbReference>
<evidence type="ECO:0000256" key="1">
    <source>
        <dbReference type="PROSITE-ProRule" id="PRU00023"/>
    </source>
</evidence>
<keyword evidence="4" id="KW-1185">Reference proteome</keyword>
<dbReference type="SUPFAM" id="SSF48403">
    <property type="entry name" value="Ankyrin repeat"/>
    <property type="match status" value="1"/>
</dbReference>
<dbReference type="SMART" id="SM00248">
    <property type="entry name" value="ANK"/>
    <property type="match status" value="4"/>
</dbReference>
<feature type="repeat" description="ANK" evidence="1">
    <location>
        <begin position="959"/>
        <end position="981"/>
    </location>
</feature>
<comment type="caution">
    <text evidence="3">The sequence shown here is derived from an EMBL/GenBank/DDBJ whole genome shotgun (WGS) entry which is preliminary data.</text>
</comment>
<evidence type="ECO:0000313" key="3">
    <source>
        <dbReference type="EMBL" id="CAL8115644.1"/>
    </source>
</evidence>
<sequence length="1067" mass="117099">MGPKYAEVTAKFVMDRSLLAKEEVILRIMIQKTKPPGPSASKDHCLERISPPKKIFTSSYEVVISAPNPIQVNFSKMPSIGSGLSVLQHGYDDNRCSCCPYGYHIDVDFVPFSAKMLSRENEVERLQALKDKWRSERQSMNTLLGVTEPRMISRMDGAESCFQSAKSSWISQLRSASEIESIHRTPKQEATSFSSTSYEDILGNGLSEAVTDFEEALSRTRPEARNLSYSIPDSQKFHTFPRIKPASKECQDNTSLGLMSGALTHINFLSNRGSTTSKSASTVIMKEVSSSLKDTKAGSESSLQSNADSIYNHSFQPNGLKRDDQSDKRIEYLEEQVKIIPELEVKLTLLKEEKRQLMKLLDNEKNKCAKLEEKVTSSQYRKEESRASLTSPIAPPRRKTRDAGAGRTVLTRDVGISHTMPRTRSIGVGGSLEAISPFLDRSTRADSCSPTGSFSGTIRRRIRNFDDGVQVQEHDSKVGDPLKVLQIVEKVDCGVQATSNDDIDRGRSRSPPKIRVLTKNASILAKPKSGDVGCTIKPPSKDIGVVTKIDRRDIGVTVQLSEPAVTPPEKALIFLKKPSKTLGVNTEQLRQKTTGTNTVAIAESTPKPEYLSKLTITTRSPMRQVHESGDEGVPVEKPILKDHKLDITVTSSVSAPVVSLTTTSPLTAIETKSLSKIPRLTSPTSPKSPPKRMESPIDERNSSEESLARTSPTPMTGIPMIGSLRKPVFQRTDTFTKEIHFPVSRFPTSQLEPLEEEDKERPSTSGSFASLQEPREKATPSKEMKGALKVLNDALLRGRTTAQVTSAISVILHEWFRVAGTKTANPLDVEDYLDYFESYSPQLLRYIVNMPDGNGNTAMHYAVSHGNFDVVSILLDSKVCDPNKANKAGYTSVMLVSLAKILTETHRQVVRRLFSLGDVNIKAAQHGQTALMLGASHGRLDNVKLLIEAGADVNIQDEDGSTSLMCAAEHGHGDIVKFLLSQANCDPNITDNDGSTALSVAMEAGHKDIGVMLYAHMHFLKSPGSQTTPSSILTKRSRSTTPSSRNSESPASSSHISPILAKRSNHL</sequence>
<gene>
    <name evidence="3" type="ORF">ODALV1_LOCUS16949</name>
</gene>
<dbReference type="InterPro" id="IPR047184">
    <property type="entry name" value="KANK1-4"/>
</dbReference>
<proteinExistence type="predicted"/>
<dbReference type="EMBL" id="CAXLJM020000051">
    <property type="protein sequence ID" value="CAL8115644.1"/>
    <property type="molecule type" value="Genomic_DNA"/>
</dbReference>
<dbReference type="PANTHER" id="PTHR24168">
    <property type="entry name" value="KN MOTIF AND ANKYRIN REPEAT DOMAIN-CONTAINING"/>
    <property type="match status" value="1"/>
</dbReference>
<feature type="compositionally biased region" description="Polar residues" evidence="2">
    <location>
        <begin position="1024"/>
        <end position="1033"/>
    </location>
</feature>
<dbReference type="Proteomes" id="UP001642540">
    <property type="component" value="Unassembled WGS sequence"/>
</dbReference>
<feature type="repeat" description="ANK" evidence="1">
    <location>
        <begin position="854"/>
        <end position="876"/>
    </location>
</feature>
<name>A0ABP1R002_9HEXA</name>
<accession>A0ABP1R002</accession>
<dbReference type="PROSITE" id="PS50088">
    <property type="entry name" value="ANK_REPEAT"/>
    <property type="match status" value="3"/>
</dbReference>
<reference evidence="3 4" key="1">
    <citation type="submission" date="2024-08" db="EMBL/GenBank/DDBJ databases">
        <authorList>
            <person name="Cucini C."/>
            <person name="Frati F."/>
        </authorList>
    </citation>
    <scope>NUCLEOTIDE SEQUENCE [LARGE SCALE GENOMIC DNA]</scope>
</reference>
<organism evidence="3 4">
    <name type="scientific">Orchesella dallaii</name>
    <dbReference type="NCBI Taxonomy" id="48710"/>
    <lineage>
        <taxon>Eukaryota</taxon>
        <taxon>Metazoa</taxon>
        <taxon>Ecdysozoa</taxon>
        <taxon>Arthropoda</taxon>
        <taxon>Hexapoda</taxon>
        <taxon>Collembola</taxon>
        <taxon>Entomobryomorpha</taxon>
        <taxon>Entomobryoidea</taxon>
        <taxon>Orchesellidae</taxon>
        <taxon>Orchesellinae</taxon>
        <taxon>Orchesella</taxon>
    </lineage>
</organism>
<keyword evidence="1" id="KW-0040">ANK repeat</keyword>
<feature type="region of interest" description="Disordered" evidence="2">
    <location>
        <begin position="746"/>
        <end position="783"/>
    </location>
</feature>
<feature type="region of interest" description="Disordered" evidence="2">
    <location>
        <begin position="289"/>
        <end position="323"/>
    </location>
</feature>
<evidence type="ECO:0008006" key="5">
    <source>
        <dbReference type="Google" id="ProtNLM"/>
    </source>
</evidence>
<dbReference type="PROSITE" id="PS50297">
    <property type="entry name" value="ANK_REP_REGION"/>
    <property type="match status" value="3"/>
</dbReference>
<evidence type="ECO:0000256" key="2">
    <source>
        <dbReference type="SAM" id="MobiDB-lite"/>
    </source>
</evidence>
<feature type="compositionally biased region" description="Polar residues" evidence="2">
    <location>
        <begin position="289"/>
        <end position="317"/>
    </location>
</feature>
<evidence type="ECO:0000313" key="4">
    <source>
        <dbReference type="Proteomes" id="UP001642540"/>
    </source>
</evidence>
<dbReference type="Gene3D" id="1.25.40.20">
    <property type="entry name" value="Ankyrin repeat-containing domain"/>
    <property type="match status" value="1"/>
</dbReference>
<feature type="compositionally biased region" description="Basic and acidic residues" evidence="2">
    <location>
        <begin position="691"/>
        <end position="707"/>
    </location>
</feature>
<dbReference type="PRINTS" id="PR01415">
    <property type="entry name" value="ANKYRIN"/>
</dbReference>
<feature type="repeat" description="ANK" evidence="1">
    <location>
        <begin position="926"/>
        <end position="958"/>
    </location>
</feature>
<dbReference type="PANTHER" id="PTHR24168:SF21">
    <property type="entry name" value="KANK, ISOFORM D"/>
    <property type="match status" value="1"/>
</dbReference>
<feature type="region of interest" description="Disordered" evidence="2">
    <location>
        <begin position="379"/>
        <end position="405"/>
    </location>
</feature>
<feature type="region of interest" description="Disordered" evidence="2">
    <location>
        <begin position="1024"/>
        <end position="1067"/>
    </location>
</feature>
<protein>
    <recommendedName>
        <fullName evidence="5">KN motif and ankyrin repeat domain-containing protein 1</fullName>
    </recommendedName>
</protein>